<dbReference type="OrthoDB" id="329026at2"/>
<feature type="transmembrane region" description="Helical" evidence="1">
    <location>
        <begin position="47"/>
        <end position="69"/>
    </location>
</feature>
<proteinExistence type="predicted"/>
<feature type="transmembrane region" description="Helical" evidence="1">
    <location>
        <begin position="173"/>
        <end position="196"/>
    </location>
</feature>
<dbReference type="RefSeq" id="WP_135766754.1">
    <property type="nucleotide sequence ID" value="NZ_RQET01000003.1"/>
</dbReference>
<keyword evidence="3" id="KW-1185">Reference proteome</keyword>
<accession>A0A4R9GIR7</accession>
<feature type="transmembrane region" description="Helical" evidence="1">
    <location>
        <begin position="90"/>
        <end position="117"/>
    </location>
</feature>
<dbReference type="AlphaFoldDB" id="A0A4R9GIR7"/>
<feature type="transmembrane region" description="Helical" evidence="1">
    <location>
        <begin position="208"/>
        <end position="226"/>
    </location>
</feature>
<evidence type="ECO:0000313" key="2">
    <source>
        <dbReference type="EMBL" id="TGK12909.1"/>
    </source>
</evidence>
<protein>
    <recommendedName>
        <fullName evidence="4">Yip1 domain-containing protein</fullName>
    </recommendedName>
</protein>
<name>A0A4R9GIR7_9LEPT</name>
<keyword evidence="1" id="KW-0472">Membrane</keyword>
<evidence type="ECO:0000256" key="1">
    <source>
        <dbReference type="SAM" id="Phobius"/>
    </source>
</evidence>
<reference evidence="2" key="1">
    <citation type="journal article" date="2019" name="PLoS Negl. Trop. Dis.">
        <title>Revisiting the worldwide diversity of Leptospira species in the environment.</title>
        <authorList>
            <person name="Vincent A.T."/>
            <person name="Schiettekatte O."/>
            <person name="Bourhy P."/>
            <person name="Veyrier F.J."/>
            <person name="Picardeau M."/>
        </authorList>
    </citation>
    <scope>NUCLEOTIDE SEQUENCE [LARGE SCALE GENOMIC DNA]</scope>
    <source>
        <strain evidence="2">SSW15</strain>
    </source>
</reference>
<sequence>MKLNSESIRTFLTNNIYTRYLFRNWAFGADPRSVQELSPSEFLKQTVQIFCLFLGTYILFNLFVSLFNLPYLEEYSRQMREFYLQKKIAWSLYLMNSFPYSIFFLSGSLILFQVYAAGSSYLALWVLGEKERSFARILGIAFSSGLYVLLTFFPVLILFNISPASIRTDVFQMVTFLSLNGILFFSGVILQCFFYVRMCRVVFDQNYGRAILTWLFPFFLFLLVIITNL</sequence>
<evidence type="ECO:0000313" key="3">
    <source>
        <dbReference type="Proteomes" id="UP000298458"/>
    </source>
</evidence>
<organism evidence="2 3">
    <name type="scientific">Leptospira fletcheri</name>
    <dbReference type="NCBI Taxonomy" id="2484981"/>
    <lineage>
        <taxon>Bacteria</taxon>
        <taxon>Pseudomonadati</taxon>
        <taxon>Spirochaetota</taxon>
        <taxon>Spirochaetia</taxon>
        <taxon>Leptospirales</taxon>
        <taxon>Leptospiraceae</taxon>
        <taxon>Leptospira</taxon>
    </lineage>
</organism>
<evidence type="ECO:0008006" key="4">
    <source>
        <dbReference type="Google" id="ProtNLM"/>
    </source>
</evidence>
<dbReference type="Proteomes" id="UP000298458">
    <property type="component" value="Unassembled WGS sequence"/>
</dbReference>
<comment type="caution">
    <text evidence="2">The sequence shown here is derived from an EMBL/GenBank/DDBJ whole genome shotgun (WGS) entry which is preliminary data.</text>
</comment>
<gene>
    <name evidence="2" type="ORF">EHO60_03275</name>
</gene>
<keyword evidence="1" id="KW-1133">Transmembrane helix</keyword>
<feature type="transmembrane region" description="Helical" evidence="1">
    <location>
        <begin position="137"/>
        <end position="161"/>
    </location>
</feature>
<keyword evidence="1" id="KW-0812">Transmembrane</keyword>
<dbReference type="EMBL" id="RQET01000003">
    <property type="protein sequence ID" value="TGK12909.1"/>
    <property type="molecule type" value="Genomic_DNA"/>
</dbReference>